<dbReference type="SUPFAM" id="SSF81301">
    <property type="entry name" value="Nucleotidyltransferase"/>
    <property type="match status" value="1"/>
</dbReference>
<dbReference type="InterPro" id="IPR043519">
    <property type="entry name" value="NT_sf"/>
</dbReference>
<comment type="caution">
    <text evidence="1">The sequence shown here is derived from an EMBL/GenBank/DDBJ whole genome shotgun (WGS) entry which is preliminary data.</text>
</comment>
<accession>A0A1V1NY26</accession>
<dbReference type="Pfam" id="PF08843">
    <property type="entry name" value="AbiEii"/>
    <property type="match status" value="1"/>
</dbReference>
<protein>
    <submittedName>
        <fullName evidence="1">Uncharacterized protein</fullName>
    </submittedName>
</protein>
<dbReference type="Proteomes" id="UP000189670">
    <property type="component" value="Unassembled WGS sequence"/>
</dbReference>
<dbReference type="InterPro" id="IPR014942">
    <property type="entry name" value="AbiEii"/>
</dbReference>
<dbReference type="EMBL" id="ATBP01001372">
    <property type="protein sequence ID" value="ETR67458.1"/>
    <property type="molecule type" value="Genomic_DNA"/>
</dbReference>
<name>A0A1V1NY26_9BACT</name>
<organism evidence="1 2">
    <name type="scientific">Candidatus Magnetoglobus multicellularis str. Araruama</name>
    <dbReference type="NCBI Taxonomy" id="890399"/>
    <lineage>
        <taxon>Bacteria</taxon>
        <taxon>Pseudomonadati</taxon>
        <taxon>Thermodesulfobacteriota</taxon>
        <taxon>Desulfobacteria</taxon>
        <taxon>Desulfobacterales</taxon>
        <taxon>Desulfobacteraceae</taxon>
        <taxon>Candidatus Magnetoglobus</taxon>
    </lineage>
</organism>
<sequence>MNQAWKCRILCKVRNGICFIGGLAVIRWGEIRMTQDIDISLSVDFGNEETYLKILLKHFRSRIADAFEFALNNRVLLLTASNNVPVDIAISGFPFEKEMIQRGSLFLFQPACSLMTCSAEDLIILKAFANRYKDWSDIESIIDKQGNTKGFFHYVR</sequence>
<gene>
    <name evidence="1" type="ORF">OMM_11576</name>
</gene>
<reference evidence="2" key="1">
    <citation type="submission" date="2012-11" db="EMBL/GenBank/DDBJ databases">
        <authorList>
            <person name="Lucero-Rivera Y.E."/>
            <person name="Tovar-Ramirez D."/>
        </authorList>
    </citation>
    <scope>NUCLEOTIDE SEQUENCE [LARGE SCALE GENOMIC DNA]</scope>
    <source>
        <strain evidence="2">Araruama</strain>
    </source>
</reference>
<proteinExistence type="predicted"/>
<evidence type="ECO:0000313" key="2">
    <source>
        <dbReference type="Proteomes" id="UP000189670"/>
    </source>
</evidence>
<evidence type="ECO:0000313" key="1">
    <source>
        <dbReference type="EMBL" id="ETR67458.1"/>
    </source>
</evidence>
<dbReference type="AlphaFoldDB" id="A0A1V1NY26"/>